<dbReference type="Gene3D" id="3.40.50.1110">
    <property type="entry name" value="SGNH hydrolase"/>
    <property type="match status" value="1"/>
</dbReference>
<reference evidence="4 5" key="1">
    <citation type="submission" date="2020-06" db="EMBL/GenBank/DDBJ databases">
        <authorList>
            <consortium name="Wellcome Sanger Institute Data Sharing"/>
        </authorList>
    </citation>
    <scope>NUCLEOTIDE SEQUENCE [LARGE SCALE GENOMIC DNA]</scope>
</reference>
<feature type="region of interest" description="Disordered" evidence="2">
    <location>
        <begin position="673"/>
        <end position="725"/>
    </location>
</feature>
<keyword evidence="5" id="KW-1185">Reference proteome</keyword>
<feature type="compositionally biased region" description="Basic residues" evidence="2">
    <location>
        <begin position="497"/>
        <end position="519"/>
    </location>
</feature>
<evidence type="ECO:0000256" key="2">
    <source>
        <dbReference type="SAM" id="MobiDB-lite"/>
    </source>
</evidence>
<proteinExistence type="predicted"/>
<dbReference type="InterPro" id="IPR036514">
    <property type="entry name" value="SGNH_hydro_sf"/>
</dbReference>
<evidence type="ECO:0000313" key="4">
    <source>
        <dbReference type="Ensembl" id="ENSDCDP00010054439.1"/>
    </source>
</evidence>
<reference evidence="4" key="2">
    <citation type="submission" date="2025-08" db="UniProtKB">
        <authorList>
            <consortium name="Ensembl"/>
        </authorList>
    </citation>
    <scope>IDENTIFICATION</scope>
</reference>
<dbReference type="CDD" id="cd00229">
    <property type="entry name" value="SGNH_hydrolase"/>
    <property type="match status" value="1"/>
</dbReference>
<dbReference type="Gene3D" id="2.40.50.140">
    <property type="entry name" value="Nucleic acid-binding proteins"/>
    <property type="match status" value="1"/>
</dbReference>
<sequence>PPPPDMMDPGLRPMEPPEWSDPAVTVLSLLLYRPPPGRSMGVITFIGNNHGMIERDDLKKFSFSFEAFLGDPKHLLPGVKVHFTACKSTKDSECGTDVIVPPGGTEDTDSTIHSGVITRSLIANQVWGSVNIQKSTLLHNDHVHFQIVTDVITQAKRATNVRPKVPETFQYTEEIREMGVIVDTKNTSWTITTQNRNDLEALQHENIGDGELAVMDEVEFTVIMVCKARRTSEEKEPVLGLLISTVDGSMKKLPFEKADLTSQVTMLVGDKVQFNISTNRETKVERATNVEILSDSFHNTDSTEQRKIGVVMDLGESYGFIKCLQDPRLFFDQSEVMDENKLTISEKVEFTIVPNTATGAGNQAIRIKRLTENVLSPEPKLDGLGATNKEKMTIKLLRDPKEQVENLMRSLEQQDALGLRSSSLEKTSGDPLKMFRNRGERSHVDCHFGRENDWSRPHNSRSRSRSPSLDRGSLHHQSYTSRQESKYRGKEGYSRHSGTRSRSKERSYRRRYSRSRSRSRSQDRSGYSTDGRCAQSRSPEEPRSSYAPLHAEVLSSTEPPQLNSLVDEELARKKKELEELNELIARRRAIVAMEQKRRTPLVETKKEFDVDSESEEEMSKQWVRQTNARRQMGKPELQPIKSILKKQLPQTPQMSIPYGKPLFPSADLQQSYFKSTPSSDWSAPHHTKEELSGSKSSHYVKPPVCQSPQSPPKHHQSTPVQHQAPETKNCLSTQMQRFLNTLNKGVDINVLSSLVKDTKKEAAPVVELFKEVSCRDEIYDPFEAGEEMRRSKRASLVRVISPVDETHREDLLPHERAVQDGSGFSRLVSMRHGLYVEEQFLRQSKVEEEEQYLYGKTGAEDDYNPYESLPRDERHVSPSPHTVESNEYPKEEKSQHFDKLQSLLQTIGLNLDTAEVSQLADRTRERLYGKKLPVKPPHSSHSPTSHVDRHRSRTASSESEGLHSVSPAKQSRRQVYMSYSDAAQSRELYDNMDKDLHTLTRTIKNTPDPQSTQKTLSSSAVSEGTQHSSDYTYPNLGYAYGSYSTPDLGQGTSSQYYTYQPGQTFPPTPTLAPGPYPGFPYGPPTVNYPGSILLSNPFMPPGTSYQQTKNFKQVPFQSFPTVKSRCLTVIETVTEVKNKDVTVPVDDETQETESDQMEIQVKQSGPLTEEDIKAKQKKRLEQFNQRMKQKKEQQMEAWRNRGRNKESTSGIQVKNVWICGHSLVFWAEKRAKSPEIGMQLGMDPNSVRVWWKGVQGMTWDQLLPQLLQLKGSWPNPDVLIIHLGGNDINKRSPGELMMSIEKDLESMRSIFPQCLLVWSDILPRRSWKHGVDLLKDVCKEMDSIRAMINHKVHTAVAKLGGKALTHDNIMFGHGSGLYRPDGIHLSGRGIDTFNLNLQDFLEKWESEAK</sequence>
<protein>
    <recommendedName>
        <fullName evidence="3">Cold shock domain-containing protein</fullName>
    </recommendedName>
</protein>
<feature type="region of interest" description="Disordered" evidence="2">
    <location>
        <begin position="928"/>
        <end position="978"/>
    </location>
</feature>
<dbReference type="Ensembl" id="ENSDCDT00010065023.1">
    <property type="protein sequence ID" value="ENSDCDP00010054439.1"/>
    <property type="gene ID" value="ENSDCDG00010031469.1"/>
</dbReference>
<evidence type="ECO:0000256" key="1">
    <source>
        <dbReference type="SAM" id="Coils"/>
    </source>
</evidence>
<feature type="compositionally biased region" description="Basic and acidic residues" evidence="2">
    <location>
        <begin position="483"/>
        <end position="494"/>
    </location>
</feature>
<dbReference type="InterPro" id="IPR012340">
    <property type="entry name" value="NA-bd_OB-fold"/>
</dbReference>
<feature type="region of interest" description="Disordered" evidence="2">
    <location>
        <begin position="1002"/>
        <end position="1029"/>
    </location>
</feature>
<name>A0AAY4EAW4_9TELE</name>
<organism evidence="4 5">
    <name type="scientific">Denticeps clupeoides</name>
    <name type="common">denticle herring</name>
    <dbReference type="NCBI Taxonomy" id="299321"/>
    <lineage>
        <taxon>Eukaryota</taxon>
        <taxon>Metazoa</taxon>
        <taxon>Chordata</taxon>
        <taxon>Craniata</taxon>
        <taxon>Vertebrata</taxon>
        <taxon>Euteleostomi</taxon>
        <taxon>Actinopterygii</taxon>
        <taxon>Neopterygii</taxon>
        <taxon>Teleostei</taxon>
        <taxon>Clupei</taxon>
        <taxon>Clupeiformes</taxon>
        <taxon>Denticipitoidei</taxon>
        <taxon>Denticipitidae</taxon>
        <taxon>Denticeps</taxon>
    </lineage>
</organism>
<dbReference type="PANTHER" id="PTHR12913">
    <property type="entry name" value="UNR PROTEIN N-RAS UPSTREAM GENE PROTEIN"/>
    <property type="match status" value="1"/>
</dbReference>
<gene>
    <name evidence="4" type="primary">si:dkeyp-121d4.3</name>
</gene>
<feature type="region of interest" description="Disordered" evidence="2">
    <location>
        <begin position="854"/>
        <end position="897"/>
    </location>
</feature>
<evidence type="ECO:0000313" key="5">
    <source>
        <dbReference type="Proteomes" id="UP000694580"/>
    </source>
</evidence>
<dbReference type="SUPFAM" id="SSF52266">
    <property type="entry name" value="SGNH hydrolase"/>
    <property type="match status" value="1"/>
</dbReference>
<dbReference type="InterPro" id="IPR056400">
    <property type="entry name" value="CSDE1"/>
</dbReference>
<feature type="region of interest" description="Disordered" evidence="2">
    <location>
        <begin position="415"/>
        <end position="547"/>
    </location>
</feature>
<feature type="compositionally biased region" description="Basic and acidic residues" evidence="2">
    <location>
        <begin position="437"/>
        <end position="456"/>
    </location>
</feature>
<dbReference type="PANTHER" id="PTHR12913:SF3">
    <property type="entry name" value="SI:DKEYP-121D4.3"/>
    <property type="match status" value="1"/>
</dbReference>
<feature type="compositionally biased region" description="Basic and acidic residues" evidence="2">
    <location>
        <begin position="887"/>
        <end position="897"/>
    </location>
</feature>
<accession>A0AAY4EAW4</accession>
<dbReference type="Proteomes" id="UP000694580">
    <property type="component" value="Chromosome 8"/>
</dbReference>
<feature type="coiled-coil region" evidence="1">
    <location>
        <begin position="563"/>
        <end position="590"/>
    </location>
</feature>
<keyword evidence="1" id="KW-0175">Coiled coil</keyword>
<feature type="domain" description="Cold shock" evidence="3">
    <location>
        <begin position="236"/>
        <end position="293"/>
    </location>
</feature>
<dbReference type="Pfam" id="PF23456">
    <property type="entry name" value="CSDE1"/>
    <property type="match status" value="1"/>
</dbReference>
<evidence type="ECO:0000259" key="3">
    <source>
        <dbReference type="Pfam" id="PF23456"/>
    </source>
</evidence>
<reference evidence="4" key="3">
    <citation type="submission" date="2025-09" db="UniProtKB">
        <authorList>
            <consortium name="Ensembl"/>
        </authorList>
    </citation>
    <scope>IDENTIFICATION</scope>
</reference>
<dbReference type="GeneTree" id="ENSGT00940000168290"/>
<dbReference type="SUPFAM" id="SSF50249">
    <property type="entry name" value="Nucleic acid-binding proteins"/>
    <property type="match status" value="1"/>
</dbReference>